<dbReference type="InterPro" id="IPR039375">
    <property type="entry name" value="NodN-like"/>
</dbReference>
<dbReference type="RefSeq" id="WP_115491114.1">
    <property type="nucleotide sequence ID" value="NZ_JACHWW010000001.1"/>
</dbReference>
<dbReference type="OrthoDB" id="9801735at2"/>
<evidence type="ECO:0000259" key="1">
    <source>
        <dbReference type="Pfam" id="PF01575"/>
    </source>
</evidence>
<reference evidence="2 3" key="1">
    <citation type="submission" date="2018-07" db="EMBL/GenBank/DDBJ databases">
        <title>Erythrobacter nanhaiensis sp. nov., a novel member of the genus Erythrobacter isolated from the South China Sea.</title>
        <authorList>
            <person name="Chen X."/>
            <person name="Liu J."/>
        </authorList>
    </citation>
    <scope>NUCLEOTIDE SEQUENCE [LARGE SCALE GENOMIC DNA]</scope>
    <source>
        <strain evidence="2 3">S-5</strain>
    </source>
</reference>
<dbReference type="InterPro" id="IPR002539">
    <property type="entry name" value="MaoC-like_dom"/>
</dbReference>
<organism evidence="2 3">
    <name type="scientific">Alteriqipengyuania lutimaris</name>
    <dbReference type="NCBI Taxonomy" id="1538146"/>
    <lineage>
        <taxon>Bacteria</taxon>
        <taxon>Pseudomonadati</taxon>
        <taxon>Pseudomonadota</taxon>
        <taxon>Alphaproteobacteria</taxon>
        <taxon>Sphingomonadales</taxon>
        <taxon>Erythrobacteraceae</taxon>
        <taxon>Alteriqipengyuania</taxon>
    </lineage>
</organism>
<gene>
    <name evidence="2" type="ORF">DL238_04220</name>
</gene>
<dbReference type="SUPFAM" id="SSF54637">
    <property type="entry name" value="Thioesterase/thiol ester dehydrase-isomerase"/>
    <property type="match status" value="1"/>
</dbReference>
<feature type="domain" description="MaoC-like" evidence="1">
    <location>
        <begin position="7"/>
        <end position="119"/>
    </location>
</feature>
<keyword evidence="3" id="KW-1185">Reference proteome</keyword>
<dbReference type="Gene3D" id="3.10.129.10">
    <property type="entry name" value="Hotdog Thioesterase"/>
    <property type="match status" value="1"/>
</dbReference>
<dbReference type="EMBL" id="QRBB01000001">
    <property type="protein sequence ID" value="RDS76891.1"/>
    <property type="molecule type" value="Genomic_DNA"/>
</dbReference>
<dbReference type="Pfam" id="PF01575">
    <property type="entry name" value="MaoC_dehydratas"/>
    <property type="match status" value="1"/>
</dbReference>
<proteinExistence type="predicted"/>
<dbReference type="InterPro" id="IPR029069">
    <property type="entry name" value="HotDog_dom_sf"/>
</dbReference>
<evidence type="ECO:0000313" key="3">
    <source>
        <dbReference type="Proteomes" id="UP000254101"/>
    </source>
</evidence>
<evidence type="ECO:0000313" key="2">
    <source>
        <dbReference type="EMBL" id="RDS76891.1"/>
    </source>
</evidence>
<dbReference type="CDD" id="cd03450">
    <property type="entry name" value="NodN"/>
    <property type="match status" value="1"/>
</dbReference>
<sequence>MSPQDIAAKVGEQIGTSPWVEISQERINQFAEATGDHQFIHVNEEAAKMTPFGGTIAHGFLTLSMIPYLSAEADLPKPDGIKMAVNYGGNKTRFINPVKSGKKIRGHWKLLEMTEKRPGQWQQTVEITIEIEGEEKPALICEWMTMFFV</sequence>
<dbReference type="PANTHER" id="PTHR42993:SF1">
    <property type="entry name" value="MAOC-LIKE DEHYDRATASE DOMAIN-CONTAINING PROTEIN"/>
    <property type="match status" value="1"/>
</dbReference>
<protein>
    <submittedName>
        <fullName evidence="2">MaoC family dehydratase</fullName>
    </submittedName>
</protein>
<comment type="caution">
    <text evidence="2">The sequence shown here is derived from an EMBL/GenBank/DDBJ whole genome shotgun (WGS) entry which is preliminary data.</text>
</comment>
<dbReference type="Proteomes" id="UP000254101">
    <property type="component" value="Unassembled WGS sequence"/>
</dbReference>
<dbReference type="PANTHER" id="PTHR42993">
    <property type="entry name" value="MAOC-LIKE DEHYDRATASE DOMAIN-CONTAINING PROTEIN"/>
    <property type="match status" value="1"/>
</dbReference>
<dbReference type="AlphaFoldDB" id="A0A395LJE8"/>
<accession>A0A395LJE8</accession>
<name>A0A395LJE8_9SPHN</name>